<comment type="caution">
    <text evidence="2">The sequence shown here is derived from an EMBL/GenBank/DDBJ whole genome shotgun (WGS) entry which is preliminary data.</text>
</comment>
<proteinExistence type="predicted"/>
<dbReference type="OrthoDB" id="4940508at2759"/>
<dbReference type="Proteomes" id="UP000315783">
    <property type="component" value="Unassembled WGS sequence"/>
</dbReference>
<dbReference type="EMBL" id="SPUK01000002">
    <property type="protein sequence ID" value="TQV99243.1"/>
    <property type="molecule type" value="Genomic_DNA"/>
</dbReference>
<organism evidence="2 3">
    <name type="scientific">Cordyceps javanica</name>
    <dbReference type="NCBI Taxonomy" id="43265"/>
    <lineage>
        <taxon>Eukaryota</taxon>
        <taxon>Fungi</taxon>
        <taxon>Dikarya</taxon>
        <taxon>Ascomycota</taxon>
        <taxon>Pezizomycotina</taxon>
        <taxon>Sordariomycetes</taxon>
        <taxon>Hypocreomycetidae</taxon>
        <taxon>Hypocreales</taxon>
        <taxon>Cordycipitaceae</taxon>
        <taxon>Cordyceps</taxon>
    </lineage>
</organism>
<evidence type="ECO:0000256" key="1">
    <source>
        <dbReference type="SAM" id="MobiDB-lite"/>
    </source>
</evidence>
<gene>
    <name evidence="2" type="ORF">IF1G_01458</name>
</gene>
<feature type="compositionally biased region" description="Low complexity" evidence="1">
    <location>
        <begin position="135"/>
        <end position="151"/>
    </location>
</feature>
<evidence type="ECO:0000313" key="3">
    <source>
        <dbReference type="Proteomes" id="UP000315783"/>
    </source>
</evidence>
<feature type="region of interest" description="Disordered" evidence="1">
    <location>
        <begin position="166"/>
        <end position="210"/>
    </location>
</feature>
<name>A0A545WAV4_9HYPO</name>
<dbReference type="AlphaFoldDB" id="A0A545WAV4"/>
<evidence type="ECO:0000313" key="2">
    <source>
        <dbReference type="EMBL" id="TQV99243.1"/>
    </source>
</evidence>
<feature type="region of interest" description="Disordered" evidence="1">
    <location>
        <begin position="123"/>
        <end position="151"/>
    </location>
</feature>
<accession>A0A545WAV4</accession>
<protein>
    <submittedName>
        <fullName evidence="2">Uncharacterized protein</fullName>
    </submittedName>
</protein>
<keyword evidence="3" id="KW-1185">Reference proteome</keyword>
<reference evidence="2 3" key="1">
    <citation type="journal article" date="2019" name="Appl. Microbiol. Biotechnol.">
        <title>Genome sequence of Isaria javanica and comparative genome analysis insights into family S53 peptidase evolution in fungal entomopathogens.</title>
        <authorList>
            <person name="Lin R."/>
            <person name="Zhang X."/>
            <person name="Xin B."/>
            <person name="Zou M."/>
            <person name="Gao Y."/>
            <person name="Qin F."/>
            <person name="Hu Q."/>
            <person name="Xie B."/>
            <person name="Cheng X."/>
        </authorList>
    </citation>
    <scope>NUCLEOTIDE SEQUENCE [LARGE SCALE GENOMIC DNA]</scope>
    <source>
        <strain evidence="2 3">IJ1G</strain>
    </source>
</reference>
<sequence length="418" mass="46451">MNHTDLSASNMSNSVVLKRYQLDAQWTSDPARRRVGENQLLGGLAIVLEYLNDGSGEEKLARLRRRADLWCTSYHGRPDYALRDAEGRPLTRVPQCVVDVHPHLFDVSRVCYSRLETPLPALVLDGDEDDGGGASSSSSSSSELESESGAVAAPVTGGRCGLFTSRLFGGRRGSKPTCQVRGRSRRRQQQEEDEEEQENSQPEQFPPYTEPVLVPDAEMRRLLDRYEREREPFDQKRRERAHARELAERGTTAAEAGPFATRVRVCVRDLRDSPILWYIPELLACLAHLPPPPTYVQWLRGRALPPAAAGPVDPAADVRRRRARQSKGPLPEGQESERQAYGYPCSPLPQPQPQSQPSLLGSPIAMRRLPFAKRGRERDSGAGAADPAEGDEDAAKRRRYRPKGGVLNGRNILAMIGH</sequence>
<feature type="region of interest" description="Disordered" evidence="1">
    <location>
        <begin position="307"/>
        <end position="407"/>
    </location>
</feature>